<evidence type="ECO:0000313" key="1">
    <source>
        <dbReference type="EMBL" id="TNN32159.1"/>
    </source>
</evidence>
<dbReference type="Proteomes" id="UP000314294">
    <property type="component" value="Unassembled WGS sequence"/>
</dbReference>
<proteinExistence type="predicted"/>
<name>A0A4Z2ETN6_9TELE</name>
<dbReference type="EMBL" id="SRLO01002886">
    <property type="protein sequence ID" value="TNN32159.1"/>
    <property type="molecule type" value="Genomic_DNA"/>
</dbReference>
<comment type="caution">
    <text evidence="1">The sequence shown here is derived from an EMBL/GenBank/DDBJ whole genome shotgun (WGS) entry which is preliminary data.</text>
</comment>
<sequence length="113" mass="12590">MVMTRMPMGARSRAMGRVIPTMPPLEAEYAAWPTCRGARSQRVETWSDQSDRKASSRSQVTCPSKAATLAVLMMQPRWPSASGSFFPISPTARRITLKVPAMFTCRNHTKGSW</sequence>
<organism evidence="1 2">
    <name type="scientific">Liparis tanakae</name>
    <name type="common">Tanaka's snailfish</name>
    <dbReference type="NCBI Taxonomy" id="230148"/>
    <lineage>
        <taxon>Eukaryota</taxon>
        <taxon>Metazoa</taxon>
        <taxon>Chordata</taxon>
        <taxon>Craniata</taxon>
        <taxon>Vertebrata</taxon>
        <taxon>Euteleostomi</taxon>
        <taxon>Actinopterygii</taxon>
        <taxon>Neopterygii</taxon>
        <taxon>Teleostei</taxon>
        <taxon>Neoteleostei</taxon>
        <taxon>Acanthomorphata</taxon>
        <taxon>Eupercaria</taxon>
        <taxon>Perciformes</taxon>
        <taxon>Cottioidei</taxon>
        <taxon>Cottales</taxon>
        <taxon>Liparidae</taxon>
        <taxon>Liparis</taxon>
    </lineage>
</organism>
<reference evidence="1 2" key="1">
    <citation type="submission" date="2019-03" db="EMBL/GenBank/DDBJ databases">
        <title>First draft genome of Liparis tanakae, snailfish: a comprehensive survey of snailfish specific genes.</title>
        <authorList>
            <person name="Kim W."/>
            <person name="Song I."/>
            <person name="Jeong J.-H."/>
            <person name="Kim D."/>
            <person name="Kim S."/>
            <person name="Ryu S."/>
            <person name="Song J.Y."/>
            <person name="Lee S.K."/>
        </authorList>
    </citation>
    <scope>NUCLEOTIDE SEQUENCE [LARGE SCALE GENOMIC DNA]</scope>
    <source>
        <tissue evidence="1">Muscle</tissue>
    </source>
</reference>
<gene>
    <name evidence="1" type="ORF">EYF80_057684</name>
</gene>
<evidence type="ECO:0000313" key="2">
    <source>
        <dbReference type="Proteomes" id="UP000314294"/>
    </source>
</evidence>
<accession>A0A4Z2ETN6</accession>
<dbReference type="AlphaFoldDB" id="A0A4Z2ETN6"/>
<keyword evidence="2" id="KW-1185">Reference proteome</keyword>
<protein>
    <submittedName>
        <fullName evidence="1">Uncharacterized protein</fullName>
    </submittedName>
</protein>